<gene>
    <name evidence="2" type="ORF">IAA64_01940</name>
</gene>
<dbReference type="Proteomes" id="UP000886884">
    <property type="component" value="Unassembled WGS sequence"/>
</dbReference>
<reference evidence="2" key="1">
    <citation type="submission" date="2020-10" db="EMBL/GenBank/DDBJ databases">
        <authorList>
            <person name="Gilroy R."/>
        </authorList>
    </citation>
    <scope>NUCLEOTIDE SEQUENCE</scope>
    <source>
        <strain evidence="2">CHK183-6373</strain>
    </source>
</reference>
<accession>A0A9D1P6S1</accession>
<feature type="chain" id="PRO_5038494058" evidence="1">
    <location>
        <begin position="22"/>
        <end position="339"/>
    </location>
</feature>
<sequence length="339" mass="34974">MKYKIYIWMATLLIVTCVAAAAEESSSALTVQNNVSPLVYTEGCIPSGIGGFEIGMVDGAKVQQIALIGAGTNARLSWSAYMQDGGFVIDLQLDAVVAPGTEEYTLSLLVDGVSYAEPFAITVVEGAPPQEGLVADVPSVMGIGQRLSVPPAVQYSNGALLPEGTRSEFSLEGACFAQTGEAEYTAVSEGTAQWSLSLTSGNYAFAPLTGSITVSGTAPAAQQESAAQAGSVVQDIDLSGLDRTVSAGEEGYVSLGNVTVTAEVGGEDVLTADVAGGSEIVDLYLSEPEINGNQYSFELLAGNAQTEGTSECVFTARAGESTQSEAFTIRVESAQETQP</sequence>
<reference evidence="2" key="2">
    <citation type="journal article" date="2021" name="PeerJ">
        <title>Extensive microbial diversity within the chicken gut microbiome revealed by metagenomics and culture.</title>
        <authorList>
            <person name="Gilroy R."/>
            <person name="Ravi A."/>
            <person name="Getino M."/>
            <person name="Pursley I."/>
            <person name="Horton D.L."/>
            <person name="Alikhan N.F."/>
            <person name="Baker D."/>
            <person name="Gharbi K."/>
            <person name="Hall N."/>
            <person name="Watson M."/>
            <person name="Adriaenssens E.M."/>
            <person name="Foster-Nyarko E."/>
            <person name="Jarju S."/>
            <person name="Secka A."/>
            <person name="Antonio M."/>
            <person name="Oren A."/>
            <person name="Chaudhuri R.R."/>
            <person name="La Ragione R."/>
            <person name="Hildebrand F."/>
            <person name="Pallen M.J."/>
        </authorList>
    </citation>
    <scope>NUCLEOTIDE SEQUENCE</scope>
    <source>
        <strain evidence="2">CHK183-6373</strain>
    </source>
</reference>
<feature type="signal peptide" evidence="1">
    <location>
        <begin position="1"/>
        <end position="21"/>
    </location>
</feature>
<dbReference type="EMBL" id="DVOT01000036">
    <property type="protein sequence ID" value="HIV26704.1"/>
    <property type="molecule type" value="Genomic_DNA"/>
</dbReference>
<organism evidence="2 3">
    <name type="scientific">Candidatus Ornithocaccomicrobium faecavium</name>
    <dbReference type="NCBI Taxonomy" id="2840890"/>
    <lineage>
        <taxon>Bacteria</taxon>
        <taxon>Bacillati</taxon>
        <taxon>Bacillota</taxon>
        <taxon>Clostridia</taxon>
        <taxon>Candidatus Ornithocaccomicrobium</taxon>
    </lineage>
</organism>
<dbReference type="AlphaFoldDB" id="A0A9D1P6S1"/>
<comment type="caution">
    <text evidence="2">The sequence shown here is derived from an EMBL/GenBank/DDBJ whole genome shotgun (WGS) entry which is preliminary data.</text>
</comment>
<keyword evidence="1" id="KW-0732">Signal</keyword>
<evidence type="ECO:0000313" key="2">
    <source>
        <dbReference type="EMBL" id="HIV26704.1"/>
    </source>
</evidence>
<evidence type="ECO:0000256" key="1">
    <source>
        <dbReference type="SAM" id="SignalP"/>
    </source>
</evidence>
<protein>
    <submittedName>
        <fullName evidence="2">Uncharacterized protein</fullName>
    </submittedName>
</protein>
<name>A0A9D1P6S1_9FIRM</name>
<evidence type="ECO:0000313" key="3">
    <source>
        <dbReference type="Proteomes" id="UP000886884"/>
    </source>
</evidence>
<proteinExistence type="predicted"/>